<dbReference type="PANTHER" id="PTHR43071">
    <property type="entry name" value="2-AMINO-4-HYDROXY-6-HYDROXYMETHYLDIHYDROPTERIDINE PYROPHOSPHOKINASE"/>
    <property type="match status" value="1"/>
</dbReference>
<evidence type="ECO:0000256" key="12">
    <source>
        <dbReference type="ARBA" id="ARBA00033413"/>
    </source>
</evidence>
<dbReference type="GO" id="GO:0005524">
    <property type="term" value="F:ATP binding"/>
    <property type="evidence" value="ECO:0007669"/>
    <property type="project" value="UniProtKB-KW"/>
</dbReference>
<dbReference type="AlphaFoldDB" id="A0AA37TRN7"/>
<keyword evidence="8" id="KW-0067">ATP-binding</keyword>
<accession>A0AA37TRN7</accession>
<keyword evidence="6" id="KW-0547">Nucleotide-binding</keyword>
<dbReference type="PANTHER" id="PTHR43071:SF1">
    <property type="entry name" value="2-AMINO-4-HYDROXY-6-HYDROXYMETHYLDIHYDROPTERIDINE PYROPHOSPHOKINASE"/>
    <property type="match status" value="1"/>
</dbReference>
<evidence type="ECO:0000313" key="15">
    <source>
        <dbReference type="Proteomes" id="UP001157439"/>
    </source>
</evidence>
<evidence type="ECO:0000256" key="8">
    <source>
        <dbReference type="ARBA" id="ARBA00022840"/>
    </source>
</evidence>
<organism evidence="14 15">
    <name type="scientific">Paraferrimonas haliotis</name>
    <dbReference type="NCBI Taxonomy" id="2013866"/>
    <lineage>
        <taxon>Bacteria</taxon>
        <taxon>Pseudomonadati</taxon>
        <taxon>Pseudomonadota</taxon>
        <taxon>Gammaproteobacteria</taxon>
        <taxon>Alteromonadales</taxon>
        <taxon>Ferrimonadaceae</taxon>
        <taxon>Paraferrimonas</taxon>
    </lineage>
</organism>
<dbReference type="InterPro" id="IPR000550">
    <property type="entry name" value="Hppk"/>
</dbReference>
<dbReference type="Gene3D" id="3.30.70.560">
    <property type="entry name" value="7,8-Dihydro-6-hydroxymethylpterin-pyrophosphokinase HPPK"/>
    <property type="match status" value="1"/>
</dbReference>
<dbReference type="EMBL" id="BSPO01000002">
    <property type="protein sequence ID" value="GLS83146.1"/>
    <property type="molecule type" value="Genomic_DNA"/>
</dbReference>
<protein>
    <recommendedName>
        <fullName evidence="4">2-amino-4-hydroxy-6-hydroxymethyldihydropteridine pyrophosphokinase</fullName>
        <ecNumber evidence="3">2.7.6.3</ecNumber>
    </recommendedName>
    <alternativeName>
        <fullName evidence="11">6-hydroxymethyl-7,8-dihydropterin pyrophosphokinase</fullName>
    </alternativeName>
    <alternativeName>
        <fullName evidence="12">7,8-dihydro-6-hydroxymethylpterin-pyrophosphokinase</fullName>
    </alternativeName>
</protein>
<evidence type="ECO:0000256" key="2">
    <source>
        <dbReference type="ARBA" id="ARBA00005810"/>
    </source>
</evidence>
<evidence type="ECO:0000256" key="11">
    <source>
        <dbReference type="ARBA" id="ARBA00029766"/>
    </source>
</evidence>
<evidence type="ECO:0000256" key="9">
    <source>
        <dbReference type="ARBA" id="ARBA00022909"/>
    </source>
</evidence>
<evidence type="ECO:0000256" key="4">
    <source>
        <dbReference type="ARBA" id="ARBA00016218"/>
    </source>
</evidence>
<comment type="function">
    <text evidence="10">Catalyzes the transfer of pyrophosphate from adenosine triphosphate (ATP) to 6-hydroxymethyl-7,8-dihydropterin, an enzymatic step in folate biosynthesis pathway.</text>
</comment>
<evidence type="ECO:0000313" key="14">
    <source>
        <dbReference type="EMBL" id="GLS83146.1"/>
    </source>
</evidence>
<keyword evidence="7" id="KW-0418">Kinase</keyword>
<dbReference type="RefSeq" id="WP_095497292.1">
    <property type="nucleotide sequence ID" value="NZ_BSPO01000002.1"/>
</dbReference>
<dbReference type="Proteomes" id="UP001157439">
    <property type="component" value="Unassembled WGS sequence"/>
</dbReference>
<evidence type="ECO:0000256" key="3">
    <source>
        <dbReference type="ARBA" id="ARBA00013253"/>
    </source>
</evidence>
<dbReference type="SUPFAM" id="SSF55083">
    <property type="entry name" value="6-hydroxymethyl-7,8-dihydropterin pyrophosphokinase, HPPK"/>
    <property type="match status" value="1"/>
</dbReference>
<evidence type="ECO:0000256" key="6">
    <source>
        <dbReference type="ARBA" id="ARBA00022741"/>
    </source>
</evidence>
<dbReference type="GO" id="GO:0003848">
    <property type="term" value="F:2-amino-4-hydroxy-6-hydroxymethyldihydropteridine diphosphokinase activity"/>
    <property type="evidence" value="ECO:0007669"/>
    <property type="project" value="UniProtKB-EC"/>
</dbReference>
<reference evidence="14 15" key="1">
    <citation type="journal article" date="2014" name="Int. J. Syst. Evol. Microbiol.">
        <title>Complete genome sequence of Corynebacterium casei LMG S-19264T (=DSM 44701T), isolated from a smear-ripened cheese.</title>
        <authorList>
            <consortium name="US DOE Joint Genome Institute (JGI-PGF)"/>
            <person name="Walter F."/>
            <person name="Albersmeier A."/>
            <person name="Kalinowski J."/>
            <person name="Ruckert C."/>
        </authorList>
    </citation>
    <scope>NUCLEOTIDE SEQUENCE [LARGE SCALE GENOMIC DNA]</scope>
    <source>
        <strain evidence="14 15">NBRC 112785</strain>
    </source>
</reference>
<comment type="pathway">
    <text evidence="1">Cofactor biosynthesis; tetrahydrofolate biosynthesis; 2-amino-4-hydroxy-6-hydroxymethyl-7,8-dihydropteridine diphosphate from 7,8-dihydroneopterin triphosphate: step 4/4.</text>
</comment>
<dbReference type="InterPro" id="IPR035907">
    <property type="entry name" value="Hppk_sf"/>
</dbReference>
<dbReference type="PROSITE" id="PS00794">
    <property type="entry name" value="HPPK"/>
    <property type="match status" value="1"/>
</dbReference>
<dbReference type="CDD" id="cd00483">
    <property type="entry name" value="HPPK"/>
    <property type="match status" value="1"/>
</dbReference>
<comment type="caution">
    <text evidence="14">The sequence shown here is derived from an EMBL/GenBank/DDBJ whole genome shotgun (WGS) entry which is preliminary data.</text>
</comment>
<evidence type="ECO:0000256" key="1">
    <source>
        <dbReference type="ARBA" id="ARBA00005051"/>
    </source>
</evidence>
<feature type="domain" description="7,8-dihydro-6-hydroxymethylpterin-pyrophosphokinase" evidence="13">
    <location>
        <begin position="88"/>
        <end position="99"/>
    </location>
</feature>
<gene>
    <name evidence="14" type="primary">folK</name>
    <name evidence="14" type="ORF">GCM10007894_11230</name>
</gene>
<sequence>MQRCFIGLGANLEQPIQQLQQALQALAKIPRSQLVTCSQMYHSKPMGSVAQPDYVNAVAELSTDLEPLELLDAMQAIENQQGRVREQRWGPRTLDLDLLLYGQQVIELPRLTVPHYGLQQRRFVLQPLVEIAPQLRLPDGSLVEDWLQSNNDPALVPVATN</sequence>
<proteinExistence type="inferred from homology"/>
<evidence type="ECO:0000259" key="13">
    <source>
        <dbReference type="PROSITE" id="PS00794"/>
    </source>
</evidence>
<keyword evidence="9" id="KW-0289">Folate biosynthesis</keyword>
<dbReference type="EC" id="2.7.6.3" evidence="3"/>
<dbReference type="NCBIfam" id="TIGR01498">
    <property type="entry name" value="folK"/>
    <property type="match status" value="1"/>
</dbReference>
<dbReference type="GO" id="GO:0046656">
    <property type="term" value="P:folic acid biosynthetic process"/>
    <property type="evidence" value="ECO:0007669"/>
    <property type="project" value="UniProtKB-KW"/>
</dbReference>
<keyword evidence="15" id="KW-1185">Reference proteome</keyword>
<comment type="similarity">
    <text evidence="2">Belongs to the HPPK family.</text>
</comment>
<dbReference type="GO" id="GO:0016301">
    <property type="term" value="F:kinase activity"/>
    <property type="evidence" value="ECO:0007669"/>
    <property type="project" value="UniProtKB-KW"/>
</dbReference>
<evidence type="ECO:0000256" key="7">
    <source>
        <dbReference type="ARBA" id="ARBA00022777"/>
    </source>
</evidence>
<name>A0AA37TRN7_9GAMM</name>
<dbReference type="Pfam" id="PF01288">
    <property type="entry name" value="HPPK"/>
    <property type="match status" value="1"/>
</dbReference>
<evidence type="ECO:0000256" key="10">
    <source>
        <dbReference type="ARBA" id="ARBA00029409"/>
    </source>
</evidence>
<evidence type="ECO:0000256" key="5">
    <source>
        <dbReference type="ARBA" id="ARBA00022679"/>
    </source>
</evidence>
<keyword evidence="5" id="KW-0808">Transferase</keyword>